<organism evidence="2 3">
    <name type="scientific">Hymenobacter persicinus</name>
    <dbReference type="NCBI Taxonomy" id="2025506"/>
    <lineage>
        <taxon>Bacteria</taxon>
        <taxon>Pseudomonadati</taxon>
        <taxon>Bacteroidota</taxon>
        <taxon>Cytophagia</taxon>
        <taxon>Cytophagales</taxon>
        <taxon>Hymenobacteraceae</taxon>
        <taxon>Hymenobacter</taxon>
    </lineage>
</organism>
<evidence type="ECO:0000256" key="1">
    <source>
        <dbReference type="SAM" id="Phobius"/>
    </source>
</evidence>
<dbReference type="AlphaFoldDB" id="A0A4V1ZAC3"/>
<protein>
    <submittedName>
        <fullName evidence="2">Uncharacterized protein</fullName>
    </submittedName>
</protein>
<feature type="transmembrane region" description="Helical" evidence="1">
    <location>
        <begin position="167"/>
        <end position="188"/>
    </location>
</feature>
<keyword evidence="1" id="KW-0472">Membrane</keyword>
<gene>
    <name evidence="2" type="ORF">EWM57_17785</name>
</gene>
<keyword evidence="1" id="KW-1133">Transmembrane helix</keyword>
<dbReference type="RefSeq" id="WP_129922535.1">
    <property type="nucleotide sequence ID" value="NZ_SEWE01000050.1"/>
</dbReference>
<reference evidence="2 3" key="1">
    <citation type="submission" date="2019-02" db="EMBL/GenBank/DDBJ databases">
        <title>Bacterial novel species isolated from soil.</title>
        <authorList>
            <person name="Jung H.-Y."/>
        </authorList>
    </citation>
    <scope>NUCLEOTIDE SEQUENCE [LARGE SCALE GENOMIC DNA]</scope>
    <source>
        <strain evidence="2 3">1-3-3-3</strain>
    </source>
</reference>
<dbReference type="OrthoDB" id="848790at2"/>
<name>A0A4V1ZAC3_9BACT</name>
<accession>A0A4V1ZAC3</accession>
<keyword evidence="3" id="KW-1185">Reference proteome</keyword>
<dbReference type="Proteomes" id="UP000294155">
    <property type="component" value="Unassembled WGS sequence"/>
</dbReference>
<keyword evidence="1" id="KW-0812">Transmembrane</keyword>
<dbReference type="EMBL" id="SEWE01000050">
    <property type="protein sequence ID" value="RYU77163.1"/>
    <property type="molecule type" value="Genomic_DNA"/>
</dbReference>
<evidence type="ECO:0000313" key="2">
    <source>
        <dbReference type="EMBL" id="RYU77163.1"/>
    </source>
</evidence>
<sequence length="312" mass="35491">MSTPATQGRGRAGWVLAAGLLLAGIPALAQPPADELTSRFRRPATRVGEIIDYELSYRHAPTQEIIFPDSTADFAPFEFVGKTYLPTRTRQGRSLDRAIYHLRTFALDSVQNLRLSVTVLQGRDTLLVPAPEARVRLLRTAPLPTAAEPPVLRQNTALTPVRPEFNYPYWLAGAGLLALVALGLFLGFGRRLRRRYQLYKLRKNHAYFLAQYARHIERFSLSRSLTNMERAITLWKNYLSVLENNTINSLTTKEVVAHYQNDKDVNMSLRIADRVIYGNQFTDEEAETDLAFVLLRNFAERRYELVVARLAE</sequence>
<proteinExistence type="predicted"/>
<comment type="caution">
    <text evidence="2">The sequence shown here is derived from an EMBL/GenBank/DDBJ whole genome shotgun (WGS) entry which is preliminary data.</text>
</comment>
<evidence type="ECO:0000313" key="3">
    <source>
        <dbReference type="Proteomes" id="UP000294155"/>
    </source>
</evidence>